<dbReference type="GeneID" id="89686267"/>
<evidence type="ECO:0000313" key="2">
    <source>
        <dbReference type="EMBL" id="MBW8289459.1"/>
    </source>
</evidence>
<reference evidence="2 3" key="1">
    <citation type="submission" date="2021-05" db="EMBL/GenBank/DDBJ databases">
        <title>Draft Whole Genome Sequencing Of Biosensor Chromobacterium violaceum Strain CV026 Reveals A Regulatory RNA In Chromobacterium violaceum Phenotype Regulatory Network.</title>
        <authorList>
            <person name="Hong K.W."/>
            <person name="Chan K.G."/>
            <person name="Chang C.-Y."/>
        </authorList>
    </citation>
    <scope>NUCLEOTIDE SEQUENCE [LARGE SCALE GENOMIC DNA]</scope>
    <source>
        <strain evidence="2 3">ATCC 31532</strain>
    </source>
</reference>
<dbReference type="RefSeq" id="WP_043580661.1">
    <property type="nucleotide sequence ID" value="NZ_CP142381.1"/>
</dbReference>
<name>A0ABS7FHA9_9NEIS</name>
<dbReference type="EMBL" id="JAHDTB010000018">
    <property type="protein sequence ID" value="MBW8289459.1"/>
    <property type="molecule type" value="Genomic_DNA"/>
</dbReference>
<accession>A0ABS7FHA9</accession>
<feature type="region of interest" description="Disordered" evidence="1">
    <location>
        <begin position="1"/>
        <end position="28"/>
    </location>
</feature>
<proteinExistence type="predicted"/>
<sequence>MNAKELKLSDYDPSPTQMRGADWKTHPCRVPHRGKPAKGSAILPHGSFVLIEQLSGFLPLKQLVVRAFLHQEDWELSARALVSEHHEHQHEAWHSRVIQQKDVIQDFGCYSSYISRPENTQWHETILRHQSEWHGSLDMIRLIESLKKTNPAMSRDAVRAAETLLNGWYRQASEALRDATGRHAQYA</sequence>
<protein>
    <submittedName>
        <fullName evidence="2">Uncharacterized protein</fullName>
    </submittedName>
</protein>
<dbReference type="Proteomes" id="UP000711178">
    <property type="component" value="Unassembled WGS sequence"/>
</dbReference>
<organism evidence="2 3">
    <name type="scientific">Chromobacterium subtsugae</name>
    <dbReference type="NCBI Taxonomy" id="251747"/>
    <lineage>
        <taxon>Bacteria</taxon>
        <taxon>Pseudomonadati</taxon>
        <taxon>Pseudomonadota</taxon>
        <taxon>Betaproteobacteria</taxon>
        <taxon>Neisseriales</taxon>
        <taxon>Chromobacteriaceae</taxon>
        <taxon>Chromobacterium</taxon>
    </lineage>
</organism>
<feature type="compositionally biased region" description="Basic and acidic residues" evidence="1">
    <location>
        <begin position="1"/>
        <end position="10"/>
    </location>
</feature>
<keyword evidence="3" id="KW-1185">Reference proteome</keyword>
<evidence type="ECO:0000256" key="1">
    <source>
        <dbReference type="SAM" id="MobiDB-lite"/>
    </source>
</evidence>
<gene>
    <name evidence="2" type="ORF">KIF53_17635</name>
</gene>
<comment type="caution">
    <text evidence="2">The sequence shown here is derived from an EMBL/GenBank/DDBJ whole genome shotgun (WGS) entry which is preliminary data.</text>
</comment>
<evidence type="ECO:0000313" key="3">
    <source>
        <dbReference type="Proteomes" id="UP000711178"/>
    </source>
</evidence>